<feature type="compositionally biased region" description="Acidic residues" evidence="1">
    <location>
        <begin position="109"/>
        <end position="119"/>
    </location>
</feature>
<proteinExistence type="predicted"/>
<feature type="region of interest" description="Disordered" evidence="1">
    <location>
        <begin position="109"/>
        <end position="132"/>
    </location>
</feature>
<feature type="region of interest" description="Disordered" evidence="1">
    <location>
        <begin position="362"/>
        <end position="389"/>
    </location>
</feature>
<dbReference type="EMBL" id="ML119646">
    <property type="protein sequence ID" value="RPA87638.1"/>
    <property type="molecule type" value="Genomic_DNA"/>
</dbReference>
<protein>
    <submittedName>
        <fullName evidence="2">Uncharacterized protein</fullName>
    </submittedName>
</protein>
<gene>
    <name evidence="2" type="ORF">BJ508DRAFT_63052</name>
</gene>
<evidence type="ECO:0000313" key="2">
    <source>
        <dbReference type="EMBL" id="RPA87638.1"/>
    </source>
</evidence>
<keyword evidence="3" id="KW-1185">Reference proteome</keyword>
<sequence length="493" mass="56046">MTLHRCVSSCSSLQPPNIASSTKPDPLRFQTTIDYILHMSESTESSPVWVYVVHSFKWHGECYSELDDLGEYEESEVENDDPHAQDRYHYKQRRLQFFKDAALARGEEVGSEYDYEEPEKELKGENDYPPLNRMQKQVDDMLGGKFYDIGSEETIIGVFERLVDANTKATKFLDLQGSFGYHQAPKDYYEFDAEGCLVMDNYPPTSAEEENDYSCRVSVRRYELHAASSATLPAVVDLTDSAVYIVKSLFKMDDQADTFDYVFNGIHGVYESKEDANREAIILLEKSYRASIVDAVNRALSSGIPEPAMSKREKWNQKCESMGDKSPFLIDVEEVLLCKAPEPEIIVIESDEEEIGPSRMELKRPTKSKKRSIHDVATPAKGPSGKRHNASISEELDAPFFSSQTILAYDLVISSTHSNDHGSHYNRVRVFRKGVDRRRFLNKKAAIKAFINDVLHSKMPKTEEELEELYEEHGVYVNPDGLPSLSDDENSSN</sequence>
<dbReference type="AlphaFoldDB" id="A0A3N4ISB9"/>
<reference evidence="2 3" key="1">
    <citation type="journal article" date="2018" name="Nat. Ecol. Evol.">
        <title>Pezizomycetes genomes reveal the molecular basis of ectomycorrhizal truffle lifestyle.</title>
        <authorList>
            <person name="Murat C."/>
            <person name="Payen T."/>
            <person name="Noel B."/>
            <person name="Kuo A."/>
            <person name="Morin E."/>
            <person name="Chen J."/>
            <person name="Kohler A."/>
            <person name="Krizsan K."/>
            <person name="Balestrini R."/>
            <person name="Da Silva C."/>
            <person name="Montanini B."/>
            <person name="Hainaut M."/>
            <person name="Levati E."/>
            <person name="Barry K.W."/>
            <person name="Belfiori B."/>
            <person name="Cichocki N."/>
            <person name="Clum A."/>
            <person name="Dockter R.B."/>
            <person name="Fauchery L."/>
            <person name="Guy J."/>
            <person name="Iotti M."/>
            <person name="Le Tacon F."/>
            <person name="Lindquist E.A."/>
            <person name="Lipzen A."/>
            <person name="Malagnac F."/>
            <person name="Mello A."/>
            <person name="Molinier V."/>
            <person name="Miyauchi S."/>
            <person name="Poulain J."/>
            <person name="Riccioni C."/>
            <person name="Rubini A."/>
            <person name="Sitrit Y."/>
            <person name="Splivallo R."/>
            <person name="Traeger S."/>
            <person name="Wang M."/>
            <person name="Zifcakova L."/>
            <person name="Wipf D."/>
            <person name="Zambonelli A."/>
            <person name="Paolocci F."/>
            <person name="Nowrousian M."/>
            <person name="Ottonello S."/>
            <person name="Baldrian P."/>
            <person name="Spatafora J.W."/>
            <person name="Henrissat B."/>
            <person name="Nagy L.G."/>
            <person name="Aury J.M."/>
            <person name="Wincker P."/>
            <person name="Grigoriev I.V."/>
            <person name="Bonfante P."/>
            <person name="Martin F.M."/>
        </authorList>
    </citation>
    <scope>NUCLEOTIDE SEQUENCE [LARGE SCALE GENOMIC DNA]</scope>
    <source>
        <strain evidence="2 3">RN42</strain>
    </source>
</reference>
<name>A0A3N4ISB9_ASCIM</name>
<dbReference type="Proteomes" id="UP000275078">
    <property type="component" value="Unassembled WGS sequence"/>
</dbReference>
<evidence type="ECO:0000256" key="1">
    <source>
        <dbReference type="SAM" id="MobiDB-lite"/>
    </source>
</evidence>
<organism evidence="2 3">
    <name type="scientific">Ascobolus immersus RN42</name>
    <dbReference type="NCBI Taxonomy" id="1160509"/>
    <lineage>
        <taxon>Eukaryota</taxon>
        <taxon>Fungi</taxon>
        <taxon>Dikarya</taxon>
        <taxon>Ascomycota</taxon>
        <taxon>Pezizomycotina</taxon>
        <taxon>Pezizomycetes</taxon>
        <taxon>Pezizales</taxon>
        <taxon>Ascobolaceae</taxon>
        <taxon>Ascobolus</taxon>
    </lineage>
</organism>
<accession>A0A3N4ISB9</accession>
<evidence type="ECO:0000313" key="3">
    <source>
        <dbReference type="Proteomes" id="UP000275078"/>
    </source>
</evidence>